<keyword evidence="3" id="KW-1185">Reference proteome</keyword>
<dbReference type="CDD" id="cd06260">
    <property type="entry name" value="DUF820-like"/>
    <property type="match status" value="1"/>
</dbReference>
<gene>
    <name evidence="2" type="ORF">ElP_17470</name>
</gene>
<proteinExistence type="predicted"/>
<protein>
    <recommendedName>
        <fullName evidence="1">Putative restriction endonuclease domain-containing protein</fullName>
    </recommendedName>
</protein>
<evidence type="ECO:0000313" key="3">
    <source>
        <dbReference type="Proteomes" id="UP000317835"/>
    </source>
</evidence>
<dbReference type="EMBL" id="CP036426">
    <property type="protein sequence ID" value="QDV33867.1"/>
    <property type="molecule type" value="Genomic_DNA"/>
</dbReference>
<dbReference type="InterPro" id="IPR008538">
    <property type="entry name" value="Uma2"/>
</dbReference>
<sequence>MATEAKPKLITAEQFMAMDLGEGMHELVRGEIVEVTPPGGWHGFVSANATFVLAKFGRDTGHGYPLSNDTAVLTGRDPDSVRGGDVLYYSNARWPRGQAGPGIPPLAPDLVVEVYSPSDRPGKMWEKIAEYFNAGIPMVWVLYPDRRALRIERADDPVPIVLADRDAVEGLPELPGFRCLVAEFFD</sequence>
<dbReference type="InterPro" id="IPR012296">
    <property type="entry name" value="Nuclease_put_TT1808"/>
</dbReference>
<dbReference type="SUPFAM" id="SSF52980">
    <property type="entry name" value="Restriction endonuclease-like"/>
    <property type="match status" value="1"/>
</dbReference>
<accession>A0A518GZ61</accession>
<dbReference type="Gene3D" id="3.90.1570.10">
    <property type="entry name" value="tt1808, chain A"/>
    <property type="match status" value="1"/>
</dbReference>
<dbReference type="PANTHER" id="PTHR34107">
    <property type="entry name" value="SLL0198 PROTEIN-RELATED"/>
    <property type="match status" value="1"/>
</dbReference>
<dbReference type="KEGG" id="tpla:ElP_17470"/>
<dbReference type="PANTHER" id="PTHR34107:SF1">
    <property type="entry name" value="SLL0198 PROTEIN"/>
    <property type="match status" value="1"/>
</dbReference>
<evidence type="ECO:0000313" key="2">
    <source>
        <dbReference type="EMBL" id="QDV33867.1"/>
    </source>
</evidence>
<evidence type="ECO:0000259" key="1">
    <source>
        <dbReference type="Pfam" id="PF05685"/>
    </source>
</evidence>
<dbReference type="Pfam" id="PF05685">
    <property type="entry name" value="Uma2"/>
    <property type="match status" value="1"/>
</dbReference>
<dbReference type="OrthoDB" id="274259at2"/>
<name>A0A518GZ61_9BACT</name>
<reference evidence="2 3" key="1">
    <citation type="submission" date="2019-02" db="EMBL/GenBank/DDBJ databases">
        <title>Deep-cultivation of Planctomycetes and their phenomic and genomic characterization uncovers novel biology.</title>
        <authorList>
            <person name="Wiegand S."/>
            <person name="Jogler M."/>
            <person name="Boedeker C."/>
            <person name="Pinto D."/>
            <person name="Vollmers J."/>
            <person name="Rivas-Marin E."/>
            <person name="Kohn T."/>
            <person name="Peeters S.H."/>
            <person name="Heuer A."/>
            <person name="Rast P."/>
            <person name="Oberbeckmann S."/>
            <person name="Bunk B."/>
            <person name="Jeske O."/>
            <person name="Meyerdierks A."/>
            <person name="Storesund J.E."/>
            <person name="Kallscheuer N."/>
            <person name="Luecker S."/>
            <person name="Lage O.M."/>
            <person name="Pohl T."/>
            <person name="Merkel B.J."/>
            <person name="Hornburger P."/>
            <person name="Mueller R.-W."/>
            <person name="Bruemmer F."/>
            <person name="Labrenz M."/>
            <person name="Spormann A.M."/>
            <person name="Op den Camp H."/>
            <person name="Overmann J."/>
            <person name="Amann R."/>
            <person name="Jetten M.S.M."/>
            <person name="Mascher T."/>
            <person name="Medema M.H."/>
            <person name="Devos D.P."/>
            <person name="Kaster A.-K."/>
            <person name="Ovreas L."/>
            <person name="Rohde M."/>
            <person name="Galperin M.Y."/>
            <person name="Jogler C."/>
        </authorList>
    </citation>
    <scope>NUCLEOTIDE SEQUENCE [LARGE SCALE GENOMIC DNA]</scope>
    <source>
        <strain evidence="2 3">ElP</strain>
    </source>
</reference>
<dbReference type="RefSeq" id="WP_145268322.1">
    <property type="nucleotide sequence ID" value="NZ_CP036426.1"/>
</dbReference>
<dbReference type="Proteomes" id="UP000317835">
    <property type="component" value="Chromosome"/>
</dbReference>
<dbReference type="AlphaFoldDB" id="A0A518GZ61"/>
<dbReference type="InterPro" id="IPR011335">
    <property type="entry name" value="Restrct_endonuc-II-like"/>
</dbReference>
<feature type="domain" description="Putative restriction endonuclease" evidence="1">
    <location>
        <begin position="13"/>
        <end position="180"/>
    </location>
</feature>
<organism evidence="2 3">
    <name type="scientific">Tautonia plasticadhaerens</name>
    <dbReference type="NCBI Taxonomy" id="2527974"/>
    <lineage>
        <taxon>Bacteria</taxon>
        <taxon>Pseudomonadati</taxon>
        <taxon>Planctomycetota</taxon>
        <taxon>Planctomycetia</taxon>
        <taxon>Isosphaerales</taxon>
        <taxon>Isosphaeraceae</taxon>
        <taxon>Tautonia</taxon>
    </lineage>
</organism>